<dbReference type="AlphaFoldDB" id="A0A7R8ZJB0"/>
<name>A0A7R8ZJB0_9CRUS</name>
<sequence>MTVVTVSMEAPVEKSSPSTPLKHLVRPNSEPVRVVSPVPAPGRILISTGGESPESSPDVASERPPLMVTGTPGAGRRLAHTYPKSTPKKRLSTHADGTPFMAVPLPLSRQSSGSIQRLSLIGISNCHVHVTEPLFSKEVTLRPRHRTGSSNALGSTPTPRRPLQPRIPLSTSMQHLYDAVCRVIDIDEELDFQNASPLASPSTPAPPEPPVDPPSSPEKAEDRLPKLTSNQPTEVLTSGEKREQKGPPSPAPDAKKKRLWVSEKLARLKRSLTFLRTTSEGFILRHYSASARRAGDRRHPQSRFHKGAPQRLSIKGPMTLPRDPTSRKSHPAPQPTDIHPSHPPNHPSNDTPLNEPLLQTVLDPKLPPPVPPRPKRRGRPRPVEVS</sequence>
<gene>
    <name evidence="2" type="ORF">CTOB1V02_LOCUS4603</name>
</gene>
<feature type="compositionally biased region" description="Pro residues" evidence="1">
    <location>
        <begin position="203"/>
        <end position="216"/>
    </location>
</feature>
<feature type="compositionally biased region" description="Polar residues" evidence="1">
    <location>
        <begin position="227"/>
        <end position="236"/>
    </location>
</feature>
<accession>A0A7R8ZJB0</accession>
<organism evidence="2">
    <name type="scientific">Cyprideis torosa</name>
    <dbReference type="NCBI Taxonomy" id="163714"/>
    <lineage>
        <taxon>Eukaryota</taxon>
        <taxon>Metazoa</taxon>
        <taxon>Ecdysozoa</taxon>
        <taxon>Arthropoda</taxon>
        <taxon>Crustacea</taxon>
        <taxon>Oligostraca</taxon>
        <taxon>Ostracoda</taxon>
        <taxon>Podocopa</taxon>
        <taxon>Podocopida</taxon>
        <taxon>Cytherocopina</taxon>
        <taxon>Cytheroidea</taxon>
        <taxon>Cytherideidae</taxon>
        <taxon>Cyprideis</taxon>
    </lineage>
</organism>
<proteinExistence type="predicted"/>
<reference evidence="2" key="1">
    <citation type="submission" date="2020-11" db="EMBL/GenBank/DDBJ databases">
        <authorList>
            <person name="Tran Van P."/>
        </authorList>
    </citation>
    <scope>NUCLEOTIDE SEQUENCE</scope>
</reference>
<protein>
    <submittedName>
        <fullName evidence="2">Uncharacterized protein</fullName>
    </submittedName>
</protein>
<feature type="compositionally biased region" description="Polar residues" evidence="1">
    <location>
        <begin position="148"/>
        <end position="158"/>
    </location>
</feature>
<evidence type="ECO:0000256" key="1">
    <source>
        <dbReference type="SAM" id="MobiDB-lite"/>
    </source>
</evidence>
<evidence type="ECO:0000313" key="2">
    <source>
        <dbReference type="EMBL" id="CAD7226687.1"/>
    </source>
</evidence>
<feature type="region of interest" description="Disordered" evidence="1">
    <location>
        <begin position="291"/>
        <end position="386"/>
    </location>
</feature>
<feature type="region of interest" description="Disordered" evidence="1">
    <location>
        <begin position="139"/>
        <end position="167"/>
    </location>
</feature>
<dbReference type="EMBL" id="OB660895">
    <property type="protein sequence ID" value="CAD7226687.1"/>
    <property type="molecule type" value="Genomic_DNA"/>
</dbReference>
<feature type="region of interest" description="Disordered" evidence="1">
    <location>
        <begin position="195"/>
        <end position="257"/>
    </location>
</feature>
<feature type="region of interest" description="Disordered" evidence="1">
    <location>
        <begin position="1"/>
        <end position="95"/>
    </location>
</feature>